<feature type="domain" description="SHSP" evidence="5">
    <location>
        <begin position="52"/>
        <end position="230"/>
    </location>
</feature>
<dbReference type="GeneID" id="98180879"/>
<evidence type="ECO:0000256" key="4">
    <source>
        <dbReference type="SAM" id="MobiDB-lite"/>
    </source>
</evidence>
<dbReference type="Gene3D" id="2.60.40.790">
    <property type="match status" value="1"/>
</dbReference>
<comment type="similarity">
    <text evidence="2 3">Belongs to the small heat shock protein (HSP20) family.</text>
</comment>
<keyword evidence="1" id="KW-0346">Stress response</keyword>
<organism evidence="6 7">
    <name type="scientific">Madurella fahalii</name>
    <dbReference type="NCBI Taxonomy" id="1157608"/>
    <lineage>
        <taxon>Eukaryota</taxon>
        <taxon>Fungi</taxon>
        <taxon>Dikarya</taxon>
        <taxon>Ascomycota</taxon>
        <taxon>Pezizomycotina</taxon>
        <taxon>Sordariomycetes</taxon>
        <taxon>Sordariomycetidae</taxon>
        <taxon>Sordariales</taxon>
        <taxon>Sordariales incertae sedis</taxon>
        <taxon>Madurella</taxon>
    </lineage>
</organism>
<sequence>MMSFFPRSFGAPAATDTSFTPLFRLLEDYDNYSREVQNSDAGRQRRPRQARSGLAAFTPKFDVGETENAYELHGELPGLERENVNIEFTEPQTIVIRGRVERNYSEPNNNNTNAGTNTGPAEVGRRNSHQPTVEDDPEDEHTPASTPATTPKPGAAKPDTAGQNQEVAKAPSQQEPKYWLSERSVGEFSRTFSFPTPVDHDSVSARLNNGILTVTVPKAKKPAARRITIN</sequence>
<name>A0ABQ0GQB3_9PEZI</name>
<keyword evidence="7" id="KW-1185">Reference proteome</keyword>
<dbReference type="RefSeq" id="XP_070921657.1">
    <property type="nucleotide sequence ID" value="XM_071065556.1"/>
</dbReference>
<reference evidence="6 7" key="1">
    <citation type="submission" date="2024-09" db="EMBL/GenBank/DDBJ databases">
        <title>Itraconazole resistance in Madurella fahalii resulting from another homologue of gene encoding cytochrome P450 14-alpha sterol demethylase (CYP51).</title>
        <authorList>
            <person name="Yoshioka I."/>
            <person name="Fahal A.H."/>
            <person name="Kaneko S."/>
            <person name="Yaguchi T."/>
        </authorList>
    </citation>
    <scope>NUCLEOTIDE SEQUENCE [LARGE SCALE GENOMIC DNA]</scope>
    <source>
        <strain evidence="6 7">IFM 68171</strain>
    </source>
</reference>
<feature type="compositionally biased region" description="Polar residues" evidence="4">
    <location>
        <begin position="163"/>
        <end position="175"/>
    </location>
</feature>
<evidence type="ECO:0000256" key="3">
    <source>
        <dbReference type="RuleBase" id="RU003616"/>
    </source>
</evidence>
<dbReference type="CDD" id="cd06464">
    <property type="entry name" value="ACD_sHsps-like"/>
    <property type="match status" value="1"/>
</dbReference>
<evidence type="ECO:0000256" key="1">
    <source>
        <dbReference type="ARBA" id="ARBA00023016"/>
    </source>
</evidence>
<evidence type="ECO:0000259" key="5">
    <source>
        <dbReference type="PROSITE" id="PS01031"/>
    </source>
</evidence>
<feature type="compositionally biased region" description="Low complexity" evidence="4">
    <location>
        <begin position="143"/>
        <end position="162"/>
    </location>
</feature>
<accession>A0ABQ0GQB3</accession>
<evidence type="ECO:0000313" key="7">
    <source>
        <dbReference type="Proteomes" id="UP001628179"/>
    </source>
</evidence>
<dbReference type="Proteomes" id="UP001628179">
    <property type="component" value="Unassembled WGS sequence"/>
</dbReference>
<dbReference type="EMBL" id="BAAFSV010000006">
    <property type="protein sequence ID" value="GAB1319927.1"/>
    <property type="molecule type" value="Genomic_DNA"/>
</dbReference>
<evidence type="ECO:0000256" key="2">
    <source>
        <dbReference type="PROSITE-ProRule" id="PRU00285"/>
    </source>
</evidence>
<dbReference type="PANTHER" id="PTHR11527">
    <property type="entry name" value="HEAT-SHOCK PROTEIN 20 FAMILY MEMBER"/>
    <property type="match status" value="1"/>
</dbReference>
<feature type="compositionally biased region" description="Low complexity" evidence="4">
    <location>
        <begin position="107"/>
        <end position="121"/>
    </location>
</feature>
<dbReference type="InterPro" id="IPR008978">
    <property type="entry name" value="HSP20-like_chaperone"/>
</dbReference>
<comment type="caution">
    <text evidence="6">The sequence shown here is derived from an EMBL/GenBank/DDBJ whole genome shotgun (WGS) entry which is preliminary data.</text>
</comment>
<protein>
    <recommendedName>
        <fullName evidence="5">SHSP domain-containing protein</fullName>
    </recommendedName>
</protein>
<dbReference type="InterPro" id="IPR002068">
    <property type="entry name" value="A-crystallin/Hsp20_dom"/>
</dbReference>
<dbReference type="InterPro" id="IPR031107">
    <property type="entry name" value="Small_HSP"/>
</dbReference>
<proteinExistence type="inferred from homology"/>
<feature type="region of interest" description="Disordered" evidence="4">
    <location>
        <begin position="98"/>
        <end position="181"/>
    </location>
</feature>
<evidence type="ECO:0000313" key="6">
    <source>
        <dbReference type="EMBL" id="GAB1319927.1"/>
    </source>
</evidence>
<gene>
    <name evidence="6" type="ORF">MFIFM68171_10137</name>
</gene>
<dbReference type="SUPFAM" id="SSF49764">
    <property type="entry name" value="HSP20-like chaperones"/>
    <property type="match status" value="1"/>
</dbReference>
<dbReference type="PROSITE" id="PS01031">
    <property type="entry name" value="SHSP"/>
    <property type="match status" value="1"/>
</dbReference>
<dbReference type="Pfam" id="PF00011">
    <property type="entry name" value="HSP20"/>
    <property type="match status" value="1"/>
</dbReference>
<feature type="region of interest" description="Disordered" evidence="4">
    <location>
        <begin position="35"/>
        <end position="54"/>
    </location>
</feature>